<feature type="transmembrane region" description="Helical" evidence="2">
    <location>
        <begin position="620"/>
        <end position="638"/>
    </location>
</feature>
<feature type="transmembrane region" description="Helical" evidence="2">
    <location>
        <begin position="422"/>
        <end position="441"/>
    </location>
</feature>
<feature type="region of interest" description="Disordered" evidence="1">
    <location>
        <begin position="1"/>
        <end position="20"/>
    </location>
</feature>
<proteinExistence type="predicted"/>
<dbReference type="STRING" id="77044.A0A1W2TQ92"/>
<evidence type="ECO:0000256" key="2">
    <source>
        <dbReference type="SAM" id="Phobius"/>
    </source>
</evidence>
<evidence type="ECO:0000313" key="5">
    <source>
        <dbReference type="Proteomes" id="UP000054516"/>
    </source>
</evidence>
<evidence type="ECO:0000259" key="3">
    <source>
        <dbReference type="Pfam" id="PF20163"/>
    </source>
</evidence>
<dbReference type="Pfam" id="PF20163">
    <property type="entry name" value="DUF6536"/>
    <property type="match status" value="1"/>
</dbReference>
<feature type="transmembrane region" description="Helical" evidence="2">
    <location>
        <begin position="679"/>
        <end position="699"/>
    </location>
</feature>
<keyword evidence="5" id="KW-1185">Reference proteome</keyword>
<keyword evidence="2" id="KW-0472">Membrane</keyword>
<feature type="domain" description="DUF6536" evidence="3">
    <location>
        <begin position="114"/>
        <end position="263"/>
    </location>
</feature>
<dbReference type="EMBL" id="DF977493">
    <property type="protein sequence ID" value="GAP90602.2"/>
    <property type="molecule type" value="Genomic_DNA"/>
</dbReference>
<evidence type="ECO:0000256" key="1">
    <source>
        <dbReference type="SAM" id="MobiDB-lite"/>
    </source>
</evidence>
<dbReference type="Proteomes" id="UP000054516">
    <property type="component" value="Unassembled WGS sequence"/>
</dbReference>
<protein>
    <recommendedName>
        <fullName evidence="3">DUF6536 domain-containing protein</fullName>
    </recommendedName>
</protein>
<name>A0A1W2TQ92_ROSNE</name>
<feature type="transmembrane region" description="Helical" evidence="2">
    <location>
        <begin position="719"/>
        <end position="742"/>
    </location>
</feature>
<feature type="transmembrane region" description="Helical" evidence="2">
    <location>
        <begin position="545"/>
        <end position="567"/>
    </location>
</feature>
<dbReference type="OMA" id="FMYNAVL"/>
<sequence>MAEAYYNQVSASAESDADREQREFIESITRSLTVTNSSEGLIPQQYLTRTNSFTTYRDVASPTVRADTGSSGITDRIPFRVHGFADKQILAGLFPRIDDSEKTSLRIRLSKRNQALLLQIALIASIFTINLFILLYASSKYPSRDGVGLLYAGDCDTVKMSNRLLHLLINLLSTGMLSASTFCMQLQASPTRADVDKAHKSNKWLDIGAPSLRNLKYIGRWRLVSCIILALSSLPIHLVFNSAVFQSLASNDYSVAVVTNSFLSGGGWDLATAERNRQGDAGWDERKVKHPEQDYRTIIEGMQDDVVSGLYEKKNVSECYALYGDYWSVQQGNVVVVVKNDSVASDNDSLLLFTFVAPRYDNYAKDLWAVNNGTGETMTFSPWPAPITTVYLGPAHYEASYCLVQFVKASTVRCRLQYSTHILYSVTGLNFIKLLALIFVWKSRDRAERRCKARREEWGAEVDTEEHILARKESVLSTLGDAIASFMQDPDETTKNMCLATKYDFVRRRALFRRREKQDSAPDIHPRKWKMSQKRWMSAATWTQWAFLVTLYIMFLTGLYTAMGLLVTSLKQRHFELTFSFFRSLGFGAVSELTYLNIRLPRGDPVGLIANVLIINSPQLLFSIMYAAGGAIVTTFLVQREFSLLYARARRKPLRVSEPVGIQRSSYFISLPLRYAVPLNLYSAVFHWLISQSFFLARVTALLPSGAEDYGNSFSTLGYSPYAIIITGIVGLAHLMAIVLLGCRRYDGTMSMVSTNSMAISAACHSLPEDREYGYQLPLQWGVVEIGEDGIGHCAFTTAPCHVIRKAQEGVLYK</sequence>
<dbReference type="InterPro" id="IPR046623">
    <property type="entry name" value="DUF6536"/>
</dbReference>
<gene>
    <name evidence="4" type="ORF">SAMD00023353_4800840</name>
</gene>
<accession>A0A1W2TQ92</accession>
<evidence type="ECO:0000313" key="4">
    <source>
        <dbReference type="EMBL" id="GAP90602.2"/>
    </source>
</evidence>
<keyword evidence="2" id="KW-0812">Transmembrane</keyword>
<dbReference type="AlphaFoldDB" id="A0A1W2TQ92"/>
<dbReference type="PANTHER" id="PTHR35395">
    <property type="entry name" value="DUF6536 DOMAIN-CONTAINING PROTEIN"/>
    <property type="match status" value="1"/>
</dbReference>
<dbReference type="PANTHER" id="PTHR35395:SF1">
    <property type="entry name" value="DUF6536 DOMAIN-CONTAINING PROTEIN"/>
    <property type="match status" value="1"/>
</dbReference>
<feature type="transmembrane region" description="Helical" evidence="2">
    <location>
        <begin position="116"/>
        <end position="137"/>
    </location>
</feature>
<organism evidence="4">
    <name type="scientific">Rosellinia necatrix</name>
    <name type="common">White root-rot fungus</name>
    <dbReference type="NCBI Taxonomy" id="77044"/>
    <lineage>
        <taxon>Eukaryota</taxon>
        <taxon>Fungi</taxon>
        <taxon>Dikarya</taxon>
        <taxon>Ascomycota</taxon>
        <taxon>Pezizomycotina</taxon>
        <taxon>Sordariomycetes</taxon>
        <taxon>Xylariomycetidae</taxon>
        <taxon>Xylariales</taxon>
        <taxon>Xylariaceae</taxon>
        <taxon>Rosellinia</taxon>
    </lineage>
</organism>
<dbReference type="OrthoDB" id="5429634at2759"/>
<keyword evidence="2" id="KW-1133">Transmembrane helix</keyword>
<reference evidence="4" key="1">
    <citation type="submission" date="2016-03" db="EMBL/GenBank/DDBJ databases">
        <title>Draft genome sequence of Rosellinia necatrix.</title>
        <authorList>
            <person name="Kanematsu S."/>
        </authorList>
    </citation>
    <scope>NUCLEOTIDE SEQUENCE [LARGE SCALE GENOMIC DNA]</scope>
    <source>
        <strain evidence="4">W97</strain>
    </source>
</reference>
<feature type="transmembrane region" description="Helical" evidence="2">
    <location>
        <begin position="164"/>
        <end position="184"/>
    </location>
</feature>
<feature type="transmembrane region" description="Helical" evidence="2">
    <location>
        <begin position="221"/>
        <end position="240"/>
    </location>
</feature>